<accession>A0ABU6JI20</accession>
<evidence type="ECO:0000313" key="2">
    <source>
        <dbReference type="EMBL" id="MEC4723311.1"/>
    </source>
</evidence>
<evidence type="ECO:0000313" key="3">
    <source>
        <dbReference type="Proteomes" id="UP001352263"/>
    </source>
</evidence>
<sequence>MEKAMKKQMAFVAMTIALSGNVLAHGDKPKHGGVVSTANDMSFELVNKDGKATVYVNDHGKPVDTAGATGKLTVLNGTEKTEVALEPAGGNTLATKDDAKLAKGSKAIAAITFADKKAVNARFSVK</sequence>
<dbReference type="Proteomes" id="UP001352263">
    <property type="component" value="Unassembled WGS sequence"/>
</dbReference>
<evidence type="ECO:0000256" key="1">
    <source>
        <dbReference type="SAM" id="SignalP"/>
    </source>
</evidence>
<organism evidence="2 3">
    <name type="scientific">Noviherbaspirillum album</name>
    <dbReference type="NCBI Taxonomy" id="3080276"/>
    <lineage>
        <taxon>Bacteria</taxon>
        <taxon>Pseudomonadati</taxon>
        <taxon>Pseudomonadota</taxon>
        <taxon>Betaproteobacteria</taxon>
        <taxon>Burkholderiales</taxon>
        <taxon>Oxalobacteraceae</taxon>
        <taxon>Noviherbaspirillum</taxon>
    </lineage>
</organism>
<dbReference type="EMBL" id="JAWIIV010000049">
    <property type="protein sequence ID" value="MEC4723311.1"/>
    <property type="molecule type" value="Genomic_DNA"/>
</dbReference>
<keyword evidence="1" id="KW-0732">Signal</keyword>
<gene>
    <name evidence="2" type="ORF">RY831_29570</name>
</gene>
<protein>
    <submittedName>
        <fullName evidence="2">Uncharacterized protein</fullName>
    </submittedName>
</protein>
<dbReference type="RefSeq" id="WP_326509933.1">
    <property type="nucleotide sequence ID" value="NZ_JAWIIV010000049.1"/>
</dbReference>
<feature type="chain" id="PRO_5046826789" evidence="1">
    <location>
        <begin position="25"/>
        <end position="126"/>
    </location>
</feature>
<proteinExistence type="predicted"/>
<name>A0ABU6JI20_9BURK</name>
<reference evidence="2 3" key="1">
    <citation type="submission" date="2023-10" db="EMBL/GenBank/DDBJ databases">
        <title>Noviherbaspirillum sp. CPCC 100848 genome assembly.</title>
        <authorList>
            <person name="Li X.Y."/>
            <person name="Fang X.M."/>
        </authorList>
    </citation>
    <scope>NUCLEOTIDE SEQUENCE [LARGE SCALE GENOMIC DNA]</scope>
    <source>
        <strain evidence="2 3">CPCC 100848</strain>
    </source>
</reference>
<keyword evidence="3" id="KW-1185">Reference proteome</keyword>
<feature type="signal peptide" evidence="1">
    <location>
        <begin position="1"/>
        <end position="24"/>
    </location>
</feature>
<comment type="caution">
    <text evidence="2">The sequence shown here is derived from an EMBL/GenBank/DDBJ whole genome shotgun (WGS) entry which is preliminary data.</text>
</comment>